<feature type="region of interest" description="Disordered" evidence="1">
    <location>
        <begin position="217"/>
        <end position="244"/>
    </location>
</feature>
<evidence type="ECO:0000256" key="1">
    <source>
        <dbReference type="SAM" id="MobiDB-lite"/>
    </source>
</evidence>
<dbReference type="Proteomes" id="UP001156870">
    <property type="component" value="Unassembled WGS sequence"/>
</dbReference>
<comment type="caution">
    <text evidence="2">The sequence shown here is derived from an EMBL/GenBank/DDBJ whole genome shotgun (WGS) entry which is preliminary data.</text>
</comment>
<sequence length="772" mass="85704">MVRLPAAVHMLREKTEQVLRNYLRTVFESADDRFFELADKASTNQEQSLYFEAMRSVRLRRRDIEQSFCEHISDGFRDLAQSDSKSTEDDFWDYELDIDNLELVQNDQLEESVAIDSMVNKALEASPEPIQHLTLRLDSLVPTKVYQRNNPVGPHALCKAFVQSSSTLDVNIKARLVLLKLFDLKVVNELKDFYRIANEIMIGQNILPSLGVSGQRAASKSRQRPQVSGTTSVKNAVDNKPQTSESTDVLNALRNLIHQQSGGVSGVLSNETPDILLDQTELVSLLNNIQRQVSAQASSQISIDSIKQAAKQEHDSSINQLDQDVINLVNLLFDFIVEDRNLHDEMKLLLGRLQVPMLKVALIDNAFFNKGGHPARRLLNELATAAIGWQPDDKGRDPFKRKVESIVESVITRFDQDPMLFQDLLTDFLSFTEKEKRRASILEKRTLDAEAGKAKTALAREVVERALSAIPGVERLSLEMNTLVNEAWANVLFLIALKEGTKTENWAAARQTARELVWSLTTDITSENRGKLLKLLPVLLKKVKLGLEGISYNAFDMSKLLKSMEAEHLQQLRGNANPVNNAQPANDSGVIPRKGPAELNNLNSSAANETAPASKAVGPAQNEPVSVSNQQISVKSNTHSADTKGGTIIKNASAQATSKLMTHSRRANPEEVNSAASKAIPQFLSQVDALSQGSWFEQVVDGQASRCRLAAIIRSTGKYIFVNRSGMKVAEKAREDLAFALQSGDFRLLDNSMLFDRALESVISNLRESKGL</sequence>
<name>A0AA37T4W5_9GAMM</name>
<keyword evidence="3" id="KW-1185">Reference proteome</keyword>
<feature type="compositionally biased region" description="Low complexity" evidence="1">
    <location>
        <begin position="576"/>
        <end position="586"/>
    </location>
</feature>
<gene>
    <name evidence="2" type="ORF">GCM10007877_25080</name>
</gene>
<evidence type="ECO:0000313" key="3">
    <source>
        <dbReference type="Proteomes" id="UP001156870"/>
    </source>
</evidence>
<evidence type="ECO:0008006" key="4">
    <source>
        <dbReference type="Google" id="ProtNLM"/>
    </source>
</evidence>
<organism evidence="2 3">
    <name type="scientific">Marinibactrum halimedae</name>
    <dbReference type="NCBI Taxonomy" id="1444977"/>
    <lineage>
        <taxon>Bacteria</taxon>
        <taxon>Pseudomonadati</taxon>
        <taxon>Pseudomonadota</taxon>
        <taxon>Gammaproteobacteria</taxon>
        <taxon>Cellvibrionales</taxon>
        <taxon>Cellvibrionaceae</taxon>
        <taxon>Marinibactrum</taxon>
    </lineage>
</organism>
<evidence type="ECO:0000313" key="2">
    <source>
        <dbReference type="EMBL" id="GLS26789.1"/>
    </source>
</evidence>
<protein>
    <recommendedName>
        <fullName evidence="4">DUF1631 domain-containing protein</fullName>
    </recommendedName>
</protein>
<reference evidence="2 3" key="1">
    <citation type="journal article" date="2014" name="Int. J. Syst. Evol. Microbiol.">
        <title>Complete genome sequence of Corynebacterium casei LMG S-19264T (=DSM 44701T), isolated from a smear-ripened cheese.</title>
        <authorList>
            <consortium name="US DOE Joint Genome Institute (JGI-PGF)"/>
            <person name="Walter F."/>
            <person name="Albersmeier A."/>
            <person name="Kalinowski J."/>
            <person name="Ruckert C."/>
        </authorList>
    </citation>
    <scope>NUCLEOTIDE SEQUENCE [LARGE SCALE GENOMIC DNA]</scope>
    <source>
        <strain evidence="2 3">NBRC 110095</strain>
    </source>
</reference>
<dbReference type="Pfam" id="PF07793">
    <property type="entry name" value="DUF1631"/>
    <property type="match status" value="1"/>
</dbReference>
<dbReference type="InterPro" id="IPR012434">
    <property type="entry name" value="DUF1631"/>
</dbReference>
<feature type="region of interest" description="Disordered" evidence="1">
    <location>
        <begin position="576"/>
        <end position="629"/>
    </location>
</feature>
<proteinExistence type="predicted"/>
<dbReference type="EMBL" id="BSPD01000061">
    <property type="protein sequence ID" value="GLS26789.1"/>
    <property type="molecule type" value="Genomic_DNA"/>
</dbReference>
<dbReference type="AlphaFoldDB" id="A0AA37T4W5"/>
<feature type="compositionally biased region" description="Low complexity" evidence="1">
    <location>
        <begin position="597"/>
        <end position="611"/>
    </location>
</feature>
<accession>A0AA37T4W5</accession>